<keyword evidence="8" id="KW-1185">Reference proteome</keyword>
<dbReference type="SUPFAM" id="SSF57701">
    <property type="entry name" value="Zn2/Cys6 DNA-binding domain"/>
    <property type="match status" value="1"/>
</dbReference>
<keyword evidence="3" id="KW-0805">Transcription regulation</keyword>
<reference evidence="7" key="1">
    <citation type="journal article" date="2021" name="Nat. Commun.">
        <title>Genetic determinants of endophytism in the Arabidopsis root mycobiome.</title>
        <authorList>
            <person name="Mesny F."/>
            <person name="Miyauchi S."/>
            <person name="Thiergart T."/>
            <person name="Pickel B."/>
            <person name="Atanasova L."/>
            <person name="Karlsson M."/>
            <person name="Huettel B."/>
            <person name="Barry K.W."/>
            <person name="Haridas S."/>
            <person name="Chen C."/>
            <person name="Bauer D."/>
            <person name="Andreopoulos W."/>
            <person name="Pangilinan J."/>
            <person name="LaButti K."/>
            <person name="Riley R."/>
            <person name="Lipzen A."/>
            <person name="Clum A."/>
            <person name="Drula E."/>
            <person name="Henrissat B."/>
            <person name="Kohler A."/>
            <person name="Grigoriev I.V."/>
            <person name="Martin F.M."/>
            <person name="Hacquard S."/>
        </authorList>
    </citation>
    <scope>NUCLEOTIDE SEQUENCE</scope>
    <source>
        <strain evidence="7">MPI-CAGE-CH-0235</strain>
    </source>
</reference>
<evidence type="ECO:0000256" key="5">
    <source>
        <dbReference type="ARBA" id="ARBA00023242"/>
    </source>
</evidence>
<dbReference type="GO" id="GO:0008270">
    <property type="term" value="F:zinc ion binding"/>
    <property type="evidence" value="ECO:0007669"/>
    <property type="project" value="InterPro"/>
</dbReference>
<proteinExistence type="predicted"/>
<dbReference type="EMBL" id="JAGPNK010000011">
    <property type="protein sequence ID" value="KAH7311351.1"/>
    <property type="molecule type" value="Genomic_DNA"/>
</dbReference>
<evidence type="ECO:0000259" key="6">
    <source>
        <dbReference type="Pfam" id="PF00172"/>
    </source>
</evidence>
<evidence type="ECO:0000256" key="2">
    <source>
        <dbReference type="ARBA" id="ARBA00022833"/>
    </source>
</evidence>
<feature type="domain" description="Zn(2)-C6 fungal-type" evidence="6">
    <location>
        <begin position="38"/>
        <end position="67"/>
    </location>
</feature>
<evidence type="ECO:0000313" key="7">
    <source>
        <dbReference type="EMBL" id="KAH7311351.1"/>
    </source>
</evidence>
<protein>
    <recommendedName>
        <fullName evidence="6">Zn(2)-C6 fungal-type domain-containing protein</fullName>
    </recommendedName>
</protein>
<dbReference type="PANTHER" id="PTHR47660">
    <property type="entry name" value="TRANSCRIPTION FACTOR WITH C2H2 AND ZN(2)-CYS(6) DNA BINDING DOMAIN (EUROFUNG)-RELATED-RELATED"/>
    <property type="match status" value="1"/>
</dbReference>
<organism evidence="7 8">
    <name type="scientific">Stachybotrys elegans</name>
    <dbReference type="NCBI Taxonomy" id="80388"/>
    <lineage>
        <taxon>Eukaryota</taxon>
        <taxon>Fungi</taxon>
        <taxon>Dikarya</taxon>
        <taxon>Ascomycota</taxon>
        <taxon>Pezizomycotina</taxon>
        <taxon>Sordariomycetes</taxon>
        <taxon>Hypocreomycetidae</taxon>
        <taxon>Hypocreales</taxon>
        <taxon>Stachybotryaceae</taxon>
        <taxon>Stachybotrys</taxon>
    </lineage>
</organism>
<dbReference type="CDD" id="cd00067">
    <property type="entry name" value="GAL4"/>
    <property type="match status" value="1"/>
</dbReference>
<dbReference type="GO" id="GO:0000981">
    <property type="term" value="F:DNA-binding transcription factor activity, RNA polymerase II-specific"/>
    <property type="evidence" value="ECO:0007669"/>
    <property type="project" value="InterPro"/>
</dbReference>
<dbReference type="Pfam" id="PF00172">
    <property type="entry name" value="Zn_clus"/>
    <property type="match status" value="1"/>
</dbReference>
<evidence type="ECO:0000313" key="8">
    <source>
        <dbReference type="Proteomes" id="UP000813444"/>
    </source>
</evidence>
<evidence type="ECO:0000256" key="4">
    <source>
        <dbReference type="ARBA" id="ARBA00023163"/>
    </source>
</evidence>
<evidence type="ECO:0000256" key="1">
    <source>
        <dbReference type="ARBA" id="ARBA00022723"/>
    </source>
</evidence>
<sequence length="410" mass="46369">MDLTCDICGKESSSKITLKRHLRYCRKKGLARKTRVKSCQACIRAKTRCEPDITACTRCTEKGLQCSLLPLLDSFSIADLNHSNVALQDRDGHVNPPLQTQLPFDFLFQPTAPSDVRQDGIALQEAKQLDFHGLQDAVVPQNSRLYEPRVFQTPSNMMGSTIGTGILRSYPSMMVDRKTLPAFIHPMCFGSESNNWTLPKSLENAIVVSKLFASRSPEALPMIRQEQQRISDEAEEMGLEDMLSSCQALLIYVLMRICDGVSEDPEDGRLNQLLFQLCCRIPCLGESYAEMKDLSVWKQWVIVESKRRANNVLRLMWQLYDLGTGPSCLWVSAYTAMPLPASKALWKASNEDEWDKERRASAHYSKLSHQDLMNFKGSVENDVPSKDEWSRWYSDTDELGILVAISTSLL</sequence>
<evidence type="ECO:0000256" key="3">
    <source>
        <dbReference type="ARBA" id="ARBA00023015"/>
    </source>
</evidence>
<name>A0A8K0WNF8_9HYPO</name>
<keyword evidence="5" id="KW-0539">Nucleus</keyword>
<dbReference type="OrthoDB" id="5423818at2759"/>
<gene>
    <name evidence="7" type="ORF">B0I35DRAFT_514149</name>
</gene>
<keyword evidence="1" id="KW-0479">Metal-binding</keyword>
<keyword evidence="2" id="KW-0862">Zinc</keyword>
<comment type="caution">
    <text evidence="7">The sequence shown here is derived from an EMBL/GenBank/DDBJ whole genome shotgun (WGS) entry which is preliminary data.</text>
</comment>
<keyword evidence="4" id="KW-0804">Transcription</keyword>
<dbReference type="InterPro" id="IPR001138">
    <property type="entry name" value="Zn2Cys6_DnaBD"/>
</dbReference>
<dbReference type="Proteomes" id="UP000813444">
    <property type="component" value="Unassembled WGS sequence"/>
</dbReference>
<dbReference type="PANTHER" id="PTHR47660:SF3">
    <property type="entry name" value="FINGER DOMAIN PROTEIN, PUTATIVE (AFU_ORTHOLOGUE AFUA_4G03310)-RELATED"/>
    <property type="match status" value="1"/>
</dbReference>
<dbReference type="Gene3D" id="4.10.240.10">
    <property type="entry name" value="Zn(2)-C6 fungal-type DNA-binding domain"/>
    <property type="match status" value="1"/>
</dbReference>
<dbReference type="InterPro" id="IPR036864">
    <property type="entry name" value="Zn2-C6_fun-type_DNA-bd_sf"/>
</dbReference>
<dbReference type="AlphaFoldDB" id="A0A8K0WNF8"/>
<accession>A0A8K0WNF8</accession>